<keyword evidence="1" id="KW-0614">Plasmid</keyword>
<organism evidence="1 2">
    <name type="scientific">Cupriavidus necator (strain ATCC 17699 / DSM 428 / KCTC 22496 / NCIMB 10442 / H16 / Stanier 337)</name>
    <name type="common">Ralstonia eutropha</name>
    <dbReference type="NCBI Taxonomy" id="381666"/>
    <lineage>
        <taxon>Bacteria</taxon>
        <taxon>Pseudomonadati</taxon>
        <taxon>Pseudomonadota</taxon>
        <taxon>Betaproteobacteria</taxon>
        <taxon>Burkholderiales</taxon>
        <taxon>Burkholderiaceae</taxon>
        <taxon>Cupriavidus</taxon>
    </lineage>
</organism>
<gene>
    <name evidence="1" type="ordered locus">PHG050</name>
</gene>
<accession>Q7WXR8</accession>
<dbReference type="Proteomes" id="UP000008210">
    <property type="component" value="Plasmid megaplasmid pHG1"/>
</dbReference>
<sequence>MNDNPKEFTTPPAMSLTVNDFSRHTMGHDLCVMGCLEGSSACARAEKVKFYQLNLEDADLISRKQRVLFVDASKDATLDSFRLYRAEPKMDFSFTSHGRCCTNRI</sequence>
<dbReference type="GO" id="GO:0008233">
    <property type="term" value="F:peptidase activity"/>
    <property type="evidence" value="ECO:0007669"/>
    <property type="project" value="UniProtKB-KW"/>
</dbReference>
<name>Q7WXR8_CUPNH</name>
<dbReference type="GO" id="GO:0006508">
    <property type="term" value="P:proteolysis"/>
    <property type="evidence" value="ECO:0007669"/>
    <property type="project" value="UniProtKB-KW"/>
</dbReference>
<evidence type="ECO:0000313" key="1">
    <source>
        <dbReference type="EMBL" id="AAP85803.1"/>
    </source>
</evidence>
<protein>
    <submittedName>
        <fullName evidence="1">Putative hydrogenase-specific protease</fullName>
    </submittedName>
</protein>
<dbReference type="AlphaFoldDB" id="Q7WXR8"/>
<proteinExistence type="predicted"/>
<dbReference type="HOGENOM" id="CLU_2232098_0_0_4"/>
<keyword evidence="1" id="KW-0378">Hydrolase</keyword>
<evidence type="ECO:0000313" key="2">
    <source>
        <dbReference type="Proteomes" id="UP000008210"/>
    </source>
</evidence>
<keyword evidence="1" id="KW-0645">Protease</keyword>
<reference evidence="1 2" key="1">
    <citation type="journal article" date="2003" name="J. Mol. Biol.">
        <title>Complete nucleotide sequence of pHG1: a Ralstonia eutropha H16 megaplasmid encoding key enzymes of H(2)-based lithoautotrophy and anaerobiosis.</title>
        <authorList>
            <person name="Schwartz E."/>
            <person name="Henne A."/>
            <person name="Cramm R."/>
            <person name="Eitinger T."/>
            <person name="Friedrich B."/>
            <person name="Gottschalk G."/>
        </authorList>
    </citation>
    <scope>NUCLEOTIDE SEQUENCE [LARGE SCALE GENOMIC DNA]</scope>
    <source>
        <strain evidence="2">ATCC 17699 / DSM 428 / KCTC 22496 / NCIMB 10442 / H16 / Stanier 337</strain>
        <plasmid evidence="1 2">megaplasmid pHG1</plasmid>
    </source>
</reference>
<geneLocation type="plasmid" evidence="1 2">
    <name>megaplasmid pHG1</name>
</geneLocation>
<keyword evidence="2" id="KW-1185">Reference proteome</keyword>
<dbReference type="EMBL" id="AY305378">
    <property type="protein sequence ID" value="AAP85803.1"/>
    <property type="molecule type" value="Genomic_DNA"/>
</dbReference>
<dbReference type="KEGG" id="reh:PHG050"/>